<feature type="domain" description="HTH cro/C1-type" evidence="2">
    <location>
        <begin position="14"/>
        <end position="72"/>
    </location>
</feature>
<dbReference type="GO" id="GO:0003700">
    <property type="term" value="F:DNA-binding transcription factor activity"/>
    <property type="evidence" value="ECO:0007669"/>
    <property type="project" value="TreeGrafter"/>
</dbReference>
<dbReference type="GO" id="GO:0003677">
    <property type="term" value="F:DNA binding"/>
    <property type="evidence" value="ECO:0007669"/>
    <property type="project" value="UniProtKB-KW"/>
</dbReference>
<keyword evidence="1" id="KW-0238">DNA-binding</keyword>
<organism evidence="3 4">
    <name type="scientific">Niallia nealsonii</name>
    <dbReference type="NCBI Taxonomy" id="115979"/>
    <lineage>
        <taxon>Bacteria</taxon>
        <taxon>Bacillati</taxon>
        <taxon>Bacillota</taxon>
        <taxon>Bacilli</taxon>
        <taxon>Bacillales</taxon>
        <taxon>Bacillaceae</taxon>
        <taxon>Niallia</taxon>
    </lineage>
</organism>
<reference evidence="3 4" key="1">
    <citation type="journal article" date="2003" name="Int. J. Syst. Evol. Microbiol.">
        <title>Bacillus nealsonii sp. nov., isolated from a spacecraft-assembly facility, whose spores are gamma-radiation resistant.</title>
        <authorList>
            <person name="Venkateswaran K."/>
            <person name="Kempf M."/>
            <person name="Chen F."/>
            <person name="Satomi M."/>
            <person name="Nicholson W."/>
            <person name="Kern R."/>
        </authorList>
    </citation>
    <scope>NUCLEOTIDE SEQUENCE [LARGE SCALE GENOMIC DNA]</scope>
    <source>
        <strain evidence="3 4">FO-92</strain>
    </source>
</reference>
<accession>A0A2N0Z714</accession>
<dbReference type="GO" id="GO:0005829">
    <property type="term" value="C:cytosol"/>
    <property type="evidence" value="ECO:0007669"/>
    <property type="project" value="TreeGrafter"/>
</dbReference>
<dbReference type="EMBL" id="PISE01000004">
    <property type="protein sequence ID" value="PKG25274.1"/>
    <property type="molecule type" value="Genomic_DNA"/>
</dbReference>
<dbReference type="AlphaFoldDB" id="A0A2N0Z714"/>
<dbReference type="Proteomes" id="UP000233375">
    <property type="component" value="Unassembled WGS sequence"/>
</dbReference>
<gene>
    <name evidence="3" type="ORF">CWS01_02015</name>
</gene>
<name>A0A2N0Z714_9BACI</name>
<dbReference type="SMART" id="SM00530">
    <property type="entry name" value="HTH_XRE"/>
    <property type="match status" value="1"/>
</dbReference>
<dbReference type="SUPFAM" id="SSF47413">
    <property type="entry name" value="lambda repressor-like DNA-binding domains"/>
    <property type="match status" value="1"/>
</dbReference>
<sequence>MEKKNFYKLLAANIKLTRQLKGITQEELAEKAGLSTTHIGRIENGKAEPKVHSYYKICAVLGIQIPSSLEQFKIQMDRDINE</sequence>
<comment type="caution">
    <text evidence="3">The sequence shown here is derived from an EMBL/GenBank/DDBJ whole genome shotgun (WGS) entry which is preliminary data.</text>
</comment>
<dbReference type="OrthoDB" id="9814553at2"/>
<dbReference type="RefSeq" id="WP_101175379.1">
    <property type="nucleotide sequence ID" value="NZ_PISE01000004.1"/>
</dbReference>
<dbReference type="PROSITE" id="PS50943">
    <property type="entry name" value="HTH_CROC1"/>
    <property type="match status" value="1"/>
</dbReference>
<protein>
    <submittedName>
        <fullName evidence="3">XRE family transcriptional regulator</fullName>
    </submittedName>
</protein>
<dbReference type="Gene3D" id="1.10.260.40">
    <property type="entry name" value="lambda repressor-like DNA-binding domains"/>
    <property type="match status" value="1"/>
</dbReference>
<dbReference type="PANTHER" id="PTHR46797">
    <property type="entry name" value="HTH-TYPE TRANSCRIPTIONAL REGULATOR"/>
    <property type="match status" value="1"/>
</dbReference>
<keyword evidence="4" id="KW-1185">Reference proteome</keyword>
<dbReference type="CDD" id="cd00093">
    <property type="entry name" value="HTH_XRE"/>
    <property type="match status" value="1"/>
</dbReference>
<evidence type="ECO:0000313" key="3">
    <source>
        <dbReference type="EMBL" id="PKG25274.1"/>
    </source>
</evidence>
<evidence type="ECO:0000313" key="4">
    <source>
        <dbReference type="Proteomes" id="UP000233375"/>
    </source>
</evidence>
<dbReference type="InterPro" id="IPR050807">
    <property type="entry name" value="TransReg_Diox_bact_type"/>
</dbReference>
<dbReference type="Pfam" id="PF01381">
    <property type="entry name" value="HTH_3"/>
    <property type="match status" value="1"/>
</dbReference>
<evidence type="ECO:0000256" key="1">
    <source>
        <dbReference type="ARBA" id="ARBA00023125"/>
    </source>
</evidence>
<dbReference type="InterPro" id="IPR001387">
    <property type="entry name" value="Cro/C1-type_HTH"/>
</dbReference>
<proteinExistence type="predicted"/>
<dbReference type="InterPro" id="IPR010982">
    <property type="entry name" value="Lambda_DNA-bd_dom_sf"/>
</dbReference>
<dbReference type="PANTHER" id="PTHR46797:SF1">
    <property type="entry name" value="METHYLPHOSPHONATE SYNTHASE"/>
    <property type="match status" value="1"/>
</dbReference>
<evidence type="ECO:0000259" key="2">
    <source>
        <dbReference type="PROSITE" id="PS50943"/>
    </source>
</evidence>